<organism evidence="1 2">
    <name type="scientific">Silvanigrella paludirubra</name>
    <dbReference type="NCBI Taxonomy" id="2499159"/>
    <lineage>
        <taxon>Bacteria</taxon>
        <taxon>Pseudomonadati</taxon>
        <taxon>Bdellovibrionota</taxon>
        <taxon>Oligoflexia</taxon>
        <taxon>Silvanigrellales</taxon>
        <taxon>Silvanigrellaceae</taxon>
        <taxon>Silvanigrella</taxon>
    </lineage>
</organism>
<dbReference type="Proteomes" id="UP000437748">
    <property type="component" value="Unassembled WGS sequence"/>
</dbReference>
<evidence type="ECO:0000313" key="1">
    <source>
        <dbReference type="EMBL" id="KAB8037676.1"/>
    </source>
</evidence>
<proteinExistence type="predicted"/>
<gene>
    <name evidence="1" type="ORF">GCL60_10910</name>
</gene>
<accession>A0A6N6VSK7</accession>
<dbReference type="EMBL" id="WFLM01000004">
    <property type="protein sequence ID" value="KAB8037676.1"/>
    <property type="molecule type" value="Genomic_DNA"/>
</dbReference>
<name>A0A6N6VSK7_9BACT</name>
<dbReference type="AlphaFoldDB" id="A0A6N6VSK7"/>
<dbReference type="Gene3D" id="1.10.1370.30">
    <property type="match status" value="1"/>
</dbReference>
<comment type="caution">
    <text evidence="1">The sequence shown here is derived from an EMBL/GenBank/DDBJ whole genome shotgun (WGS) entry which is preliminary data.</text>
</comment>
<evidence type="ECO:0000313" key="2">
    <source>
        <dbReference type="Proteomes" id="UP000437748"/>
    </source>
</evidence>
<protein>
    <submittedName>
        <fullName evidence="1">Uncharacterized protein</fullName>
    </submittedName>
</protein>
<dbReference type="RefSeq" id="WP_153420751.1">
    <property type="nucleotide sequence ID" value="NZ_WFLM01000004.1"/>
</dbReference>
<reference evidence="1 2" key="1">
    <citation type="submission" date="2019-10" db="EMBL/GenBank/DDBJ databases">
        <title>New species of Slilvanegrellaceae.</title>
        <authorList>
            <person name="Pitt A."/>
            <person name="Hahn M.W."/>
        </authorList>
    </citation>
    <scope>NUCLEOTIDE SEQUENCE [LARGE SCALE GENOMIC DNA]</scope>
    <source>
        <strain evidence="1 2">SP-Ram-0.45-NSY-1</strain>
    </source>
</reference>
<sequence>MWKVNDQLEKKILNLYQSDFKSILYRIEKNKSLFSYNLLKFIWNYSYAIYSLNTKSIWSEVLEKVDDLLNDHQDMNTFTDEIENDANPTWNHCYDLLVSKKFKNQTLFNAMNSKSLKLKKLVINEAKKVFRYDKKIIFNELKDNIIFKDIEIDFIYNNLNKIIPKKLLKNPPNINKNIYIYINIYENILKKMYEEWHLIYLQLKEKNFMDINTDSSEFRLQAAYAIPMGKNHTPLCFIHSVKNFNSLRGCIHEISHCIHFYSYKDKNNAIEIPNYTSVEVFPMFMELVFIFHLDKEYFFTFIHKQLKVYLKFFLFKNKVKKCNSLKQANKLWRKLNNKKSFWYLEKTIFLEDNLFNSYLIGAFWSSICAIEYLINGNKDIIIKINSILKEDPREQKNLWFKNFKNLVEKNE</sequence>
<keyword evidence="2" id="KW-1185">Reference proteome</keyword>